<dbReference type="AlphaFoldDB" id="A0A8S0X3V5"/>
<proteinExistence type="predicted"/>
<keyword evidence="4" id="KW-1185">Reference proteome</keyword>
<gene>
    <name evidence="3" type="ORF">AAE3_LOCUS8675</name>
</gene>
<evidence type="ECO:0000256" key="2">
    <source>
        <dbReference type="SAM" id="Phobius"/>
    </source>
</evidence>
<feature type="transmembrane region" description="Helical" evidence="2">
    <location>
        <begin position="6"/>
        <end position="26"/>
    </location>
</feature>
<dbReference type="OrthoDB" id="10058185at2759"/>
<name>A0A8S0X3V5_CYCAE</name>
<dbReference type="EMBL" id="CACVBS010000054">
    <property type="protein sequence ID" value="CAA7266312.1"/>
    <property type="molecule type" value="Genomic_DNA"/>
</dbReference>
<feature type="region of interest" description="Disordered" evidence="1">
    <location>
        <begin position="133"/>
        <end position="155"/>
    </location>
</feature>
<keyword evidence="2" id="KW-0472">Membrane</keyword>
<sequence>MASPLLGLLALLVIPVFLVLFSLWLWSIGRVLKQIPTDARAWSPDRWDIAEIRRIGAEVLEKPLDTLPYLPPATGRRYIVVGGSGKFGISRSMHRLDVSQALWVVGLSVISCFEVKIPRIYASLTNVRPREKTSKLTRSASSLRTSRTPTLYAQH</sequence>
<protein>
    <submittedName>
        <fullName evidence="3">Uncharacterized protein</fullName>
    </submittedName>
</protein>
<comment type="caution">
    <text evidence="3">The sequence shown here is derived from an EMBL/GenBank/DDBJ whole genome shotgun (WGS) entry which is preliminary data.</text>
</comment>
<dbReference type="Proteomes" id="UP000467700">
    <property type="component" value="Unassembled WGS sequence"/>
</dbReference>
<feature type="compositionally biased region" description="Low complexity" evidence="1">
    <location>
        <begin position="136"/>
        <end position="155"/>
    </location>
</feature>
<accession>A0A8S0X3V5</accession>
<evidence type="ECO:0000256" key="1">
    <source>
        <dbReference type="SAM" id="MobiDB-lite"/>
    </source>
</evidence>
<evidence type="ECO:0000313" key="3">
    <source>
        <dbReference type="EMBL" id="CAA7266312.1"/>
    </source>
</evidence>
<organism evidence="3 4">
    <name type="scientific">Cyclocybe aegerita</name>
    <name type="common">Black poplar mushroom</name>
    <name type="synonym">Agrocybe aegerita</name>
    <dbReference type="NCBI Taxonomy" id="1973307"/>
    <lineage>
        <taxon>Eukaryota</taxon>
        <taxon>Fungi</taxon>
        <taxon>Dikarya</taxon>
        <taxon>Basidiomycota</taxon>
        <taxon>Agaricomycotina</taxon>
        <taxon>Agaricomycetes</taxon>
        <taxon>Agaricomycetidae</taxon>
        <taxon>Agaricales</taxon>
        <taxon>Agaricineae</taxon>
        <taxon>Bolbitiaceae</taxon>
        <taxon>Cyclocybe</taxon>
    </lineage>
</organism>
<keyword evidence="2" id="KW-0812">Transmembrane</keyword>
<reference evidence="3 4" key="1">
    <citation type="submission" date="2020-01" db="EMBL/GenBank/DDBJ databases">
        <authorList>
            <person name="Gupta K D."/>
        </authorList>
    </citation>
    <scope>NUCLEOTIDE SEQUENCE [LARGE SCALE GENOMIC DNA]</scope>
</reference>
<keyword evidence="2" id="KW-1133">Transmembrane helix</keyword>
<evidence type="ECO:0000313" key="4">
    <source>
        <dbReference type="Proteomes" id="UP000467700"/>
    </source>
</evidence>